<dbReference type="PANTHER" id="PTHR15439:SF0">
    <property type="entry name" value="CELL DIVISION CYCLE AND APOPTOSIS REGULATOR PROTEIN 1-RELATED"/>
    <property type="match status" value="1"/>
</dbReference>
<feature type="compositionally biased region" description="Low complexity" evidence="7">
    <location>
        <begin position="98"/>
        <end position="117"/>
    </location>
</feature>
<dbReference type="GO" id="GO:0006511">
    <property type="term" value="P:ubiquitin-dependent protein catabolic process"/>
    <property type="evidence" value="ECO:0007669"/>
    <property type="project" value="TreeGrafter"/>
</dbReference>
<dbReference type="InterPro" id="IPR036875">
    <property type="entry name" value="Znf_CCHC_sf"/>
</dbReference>
<proteinExistence type="predicted"/>
<dbReference type="AlphaFoldDB" id="A0A6A6VBD2"/>
<evidence type="ECO:0000256" key="2">
    <source>
        <dbReference type="ARBA" id="ARBA00022723"/>
    </source>
</evidence>
<evidence type="ECO:0000313" key="10">
    <source>
        <dbReference type="EMBL" id="KAF2746850.1"/>
    </source>
</evidence>
<evidence type="ECO:0000256" key="7">
    <source>
        <dbReference type="SAM" id="MobiDB-lite"/>
    </source>
</evidence>
<name>A0A6A6VBD2_9PLEO</name>
<dbReference type="Gene3D" id="4.10.60.10">
    <property type="entry name" value="Zinc finger, CCHC-type"/>
    <property type="match status" value="1"/>
</dbReference>
<reference evidence="10" key="1">
    <citation type="journal article" date="2020" name="Stud. Mycol.">
        <title>101 Dothideomycetes genomes: a test case for predicting lifestyles and emergence of pathogens.</title>
        <authorList>
            <person name="Haridas S."/>
            <person name="Albert R."/>
            <person name="Binder M."/>
            <person name="Bloem J."/>
            <person name="Labutti K."/>
            <person name="Salamov A."/>
            <person name="Andreopoulos B."/>
            <person name="Baker S."/>
            <person name="Barry K."/>
            <person name="Bills G."/>
            <person name="Bluhm B."/>
            <person name="Cannon C."/>
            <person name="Castanera R."/>
            <person name="Culley D."/>
            <person name="Daum C."/>
            <person name="Ezra D."/>
            <person name="Gonzalez J."/>
            <person name="Henrissat B."/>
            <person name="Kuo A."/>
            <person name="Liang C."/>
            <person name="Lipzen A."/>
            <person name="Lutzoni F."/>
            <person name="Magnuson J."/>
            <person name="Mondo S."/>
            <person name="Nolan M."/>
            <person name="Ohm R."/>
            <person name="Pangilinan J."/>
            <person name="Park H.-J."/>
            <person name="Ramirez L."/>
            <person name="Alfaro M."/>
            <person name="Sun H."/>
            <person name="Tritt A."/>
            <person name="Yoshinaga Y."/>
            <person name="Zwiers L.-H."/>
            <person name="Turgeon B."/>
            <person name="Goodwin S."/>
            <person name="Spatafora J."/>
            <person name="Crous P."/>
            <person name="Grigoriev I."/>
        </authorList>
    </citation>
    <scope>NUCLEOTIDE SEQUENCE</scope>
    <source>
        <strain evidence="10">CBS 119925</strain>
    </source>
</reference>
<dbReference type="GO" id="GO:0003676">
    <property type="term" value="F:nucleic acid binding"/>
    <property type="evidence" value="ECO:0007669"/>
    <property type="project" value="InterPro"/>
</dbReference>
<dbReference type="GO" id="GO:0061630">
    <property type="term" value="F:ubiquitin protein ligase activity"/>
    <property type="evidence" value="ECO:0007669"/>
    <property type="project" value="InterPro"/>
</dbReference>
<keyword evidence="3 6" id="KW-0863">Zinc-finger</keyword>
<dbReference type="Pfam" id="PF13696">
    <property type="entry name" value="zf-CCHC_2"/>
    <property type="match status" value="1"/>
</dbReference>
<feature type="compositionally biased region" description="Polar residues" evidence="7">
    <location>
        <begin position="362"/>
        <end position="371"/>
    </location>
</feature>
<keyword evidence="2" id="KW-0479">Metal-binding</keyword>
<dbReference type="SMART" id="SM00343">
    <property type="entry name" value="ZnF_C2HC"/>
    <property type="match status" value="1"/>
</dbReference>
<evidence type="ECO:0000256" key="5">
    <source>
        <dbReference type="ARBA" id="ARBA00023242"/>
    </source>
</evidence>
<dbReference type="EMBL" id="MU006575">
    <property type="protein sequence ID" value="KAF2746850.1"/>
    <property type="molecule type" value="Genomic_DNA"/>
</dbReference>
<dbReference type="GO" id="GO:0006397">
    <property type="term" value="P:mRNA processing"/>
    <property type="evidence" value="ECO:0007669"/>
    <property type="project" value="InterPro"/>
</dbReference>
<dbReference type="SMART" id="SM01180">
    <property type="entry name" value="DWNN"/>
    <property type="match status" value="1"/>
</dbReference>
<evidence type="ECO:0000256" key="6">
    <source>
        <dbReference type="PROSITE-ProRule" id="PRU00047"/>
    </source>
</evidence>
<protein>
    <submittedName>
        <fullName evidence="10">DWNN-domain-containing protein</fullName>
    </submittedName>
</protein>
<evidence type="ECO:0000256" key="3">
    <source>
        <dbReference type="ARBA" id="ARBA00022771"/>
    </source>
</evidence>
<dbReference type="InterPro" id="IPR001878">
    <property type="entry name" value="Znf_CCHC"/>
</dbReference>
<dbReference type="SUPFAM" id="SSF57850">
    <property type="entry name" value="RING/U-box"/>
    <property type="match status" value="1"/>
</dbReference>
<feature type="region of interest" description="Disordered" evidence="7">
    <location>
        <begin position="347"/>
        <end position="464"/>
    </location>
</feature>
<organism evidence="10 11">
    <name type="scientific">Sporormia fimetaria CBS 119925</name>
    <dbReference type="NCBI Taxonomy" id="1340428"/>
    <lineage>
        <taxon>Eukaryota</taxon>
        <taxon>Fungi</taxon>
        <taxon>Dikarya</taxon>
        <taxon>Ascomycota</taxon>
        <taxon>Pezizomycotina</taxon>
        <taxon>Dothideomycetes</taxon>
        <taxon>Pleosporomycetidae</taxon>
        <taxon>Pleosporales</taxon>
        <taxon>Sporormiaceae</taxon>
        <taxon>Sporormia</taxon>
    </lineage>
</organism>
<dbReference type="InterPro" id="IPR033489">
    <property type="entry name" value="RBBP6"/>
</dbReference>
<dbReference type="SUPFAM" id="SSF57756">
    <property type="entry name" value="Retrovirus zinc finger-like domains"/>
    <property type="match status" value="1"/>
</dbReference>
<sequence>MTSVVWYKFKNQKEPSRIAFNGTGISVFELKREIIKASGLGDGRDFDLHLYPEDEPTSEYIDDTTIISRAATVIAARRPAFNGRGRAARYVSGPPPQQAIKHAPAAATPATQSTQNANLSEKDREAAFLAESDQVWDQQKEGLSHSKPVFHKKKLVNVPAHDPPPGYVCYRCQKKGHWIQACPTNDDPDFKPVARAKRTTGIPRSFLKTVEKPTDEDLENARGIMLNADGEYVQVLTDTKEWDKLQVKHEEHEARVAAAMAADKEKEMRGLVCSIDNRVFENPVKVPCCGKTFCHDCIEGVLADSDLTCPSCSTEGVLLDELTPDEDMVAKVRSYVAEQAKLKVEMEKKAKQEAEATPPPNNETTVSVPSSTDEKAQASDNTASGDKTAAPEGIAASPANHVKSPENATAKPAVETVQGTSGNASDSDDSTNSKKRKNPPEEIKAPTAPKAMRMQKEQNQDSTVKDFVQSMEALKNMPVATPAMSMPMGMPMNPMMGMPPNMAGMNQMNPMANMGMNGYPQQGWNNGFNPGFQPQQNQFGMGFQNGMPGFNPIFAGNGMQGNMGPQGNLGPQGNMGGYGNGWNQGYGNMGYNQAMQQNGANGQFANQQQPNHQDAYERRPLNPHRAQNRNRKQRAPDFHYVG</sequence>
<dbReference type="Proteomes" id="UP000799440">
    <property type="component" value="Unassembled WGS sequence"/>
</dbReference>
<dbReference type="Pfam" id="PF08783">
    <property type="entry name" value="DWNN"/>
    <property type="match status" value="1"/>
</dbReference>
<keyword evidence="4" id="KW-0862">Zinc</keyword>
<evidence type="ECO:0000313" key="11">
    <source>
        <dbReference type="Proteomes" id="UP000799440"/>
    </source>
</evidence>
<evidence type="ECO:0000259" key="9">
    <source>
        <dbReference type="PROSITE" id="PS51282"/>
    </source>
</evidence>
<dbReference type="Gene3D" id="3.10.20.90">
    <property type="entry name" value="Phosphatidylinositol 3-kinase Catalytic Subunit, Chain A, domain 1"/>
    <property type="match status" value="1"/>
</dbReference>
<evidence type="ECO:0000259" key="8">
    <source>
        <dbReference type="PROSITE" id="PS50158"/>
    </source>
</evidence>
<keyword evidence="5" id="KW-0539">Nucleus</keyword>
<dbReference type="InterPro" id="IPR025829">
    <property type="entry name" value="Zn_knuckle_CX2CX3GHX4C"/>
</dbReference>
<accession>A0A6A6VBD2</accession>
<feature type="region of interest" description="Disordered" evidence="7">
    <location>
        <begin position="599"/>
        <end position="642"/>
    </location>
</feature>
<dbReference type="PROSITE" id="PS50158">
    <property type="entry name" value="ZF_CCHC"/>
    <property type="match status" value="1"/>
</dbReference>
<comment type="subcellular location">
    <subcellularLocation>
        <location evidence="1">Nucleus</location>
    </subcellularLocation>
</comment>
<dbReference type="GO" id="GO:0005634">
    <property type="term" value="C:nucleus"/>
    <property type="evidence" value="ECO:0007669"/>
    <property type="project" value="UniProtKB-SubCell"/>
</dbReference>
<feature type="domain" description="DWNN" evidence="9">
    <location>
        <begin position="5"/>
        <end position="79"/>
    </location>
</feature>
<feature type="compositionally biased region" description="Low complexity" evidence="7">
    <location>
        <begin position="599"/>
        <end position="611"/>
    </location>
</feature>
<keyword evidence="11" id="KW-1185">Reference proteome</keyword>
<dbReference type="GO" id="GO:0016567">
    <property type="term" value="P:protein ubiquitination"/>
    <property type="evidence" value="ECO:0007669"/>
    <property type="project" value="InterPro"/>
</dbReference>
<dbReference type="InterPro" id="IPR014891">
    <property type="entry name" value="DWNN_domain"/>
</dbReference>
<evidence type="ECO:0000256" key="4">
    <source>
        <dbReference type="ARBA" id="ARBA00022833"/>
    </source>
</evidence>
<feature type="region of interest" description="Disordered" evidence="7">
    <location>
        <begin position="86"/>
        <end position="119"/>
    </location>
</feature>
<dbReference type="PANTHER" id="PTHR15439">
    <property type="entry name" value="RETINOBLASTOMA-BINDING PROTEIN 6"/>
    <property type="match status" value="1"/>
</dbReference>
<dbReference type="GO" id="GO:0008270">
    <property type="term" value="F:zinc ion binding"/>
    <property type="evidence" value="ECO:0007669"/>
    <property type="project" value="UniProtKB-KW"/>
</dbReference>
<dbReference type="PROSITE" id="PS51282">
    <property type="entry name" value="DWNN"/>
    <property type="match status" value="1"/>
</dbReference>
<evidence type="ECO:0000256" key="1">
    <source>
        <dbReference type="ARBA" id="ARBA00004123"/>
    </source>
</evidence>
<dbReference type="Gene3D" id="3.30.40.10">
    <property type="entry name" value="Zinc/RING finger domain, C3HC4 (zinc finger)"/>
    <property type="match status" value="1"/>
</dbReference>
<gene>
    <name evidence="10" type="ORF">M011DRAFT_68203</name>
</gene>
<feature type="domain" description="CCHC-type" evidence="8">
    <location>
        <begin position="169"/>
        <end position="183"/>
    </location>
</feature>
<dbReference type="CDD" id="cd16620">
    <property type="entry name" value="vRING-HC-C4C4_RBBP6"/>
    <property type="match status" value="1"/>
</dbReference>
<dbReference type="OrthoDB" id="106784at2759"/>
<dbReference type="InterPro" id="IPR013083">
    <property type="entry name" value="Znf_RING/FYVE/PHD"/>
</dbReference>